<dbReference type="Gene3D" id="2.40.290.10">
    <property type="match status" value="1"/>
</dbReference>
<dbReference type="InterPro" id="IPR016194">
    <property type="entry name" value="SPOC-like_C_dom_sf"/>
</dbReference>
<dbReference type="GO" id="GO:0004386">
    <property type="term" value="F:helicase activity"/>
    <property type="evidence" value="ECO:0007669"/>
    <property type="project" value="UniProtKB-KW"/>
</dbReference>
<reference evidence="13" key="1">
    <citation type="submission" date="2023-01" db="EMBL/GenBank/DDBJ databases">
        <title>Key to firefly adult light organ development and bioluminescence: homeobox transcription factors regulate luciferase expression and transportation to peroxisome.</title>
        <authorList>
            <person name="Fu X."/>
        </authorList>
    </citation>
    <scope>NUCLEOTIDE SEQUENCE [LARGE SCALE GENOMIC DNA]</scope>
</reference>
<dbReference type="GO" id="GO:0000723">
    <property type="term" value="P:telomere maintenance"/>
    <property type="evidence" value="ECO:0007669"/>
    <property type="project" value="TreeGrafter"/>
</dbReference>
<evidence type="ECO:0000256" key="8">
    <source>
        <dbReference type="ARBA" id="ARBA00023172"/>
    </source>
</evidence>
<proteinExistence type="predicted"/>
<dbReference type="SUPFAM" id="SSF100939">
    <property type="entry name" value="SPOC domain-like"/>
    <property type="match status" value="1"/>
</dbReference>
<keyword evidence="6" id="KW-0067">ATP-binding</keyword>
<evidence type="ECO:0000256" key="9">
    <source>
        <dbReference type="ARBA" id="ARBA00023204"/>
    </source>
</evidence>
<evidence type="ECO:0000256" key="5">
    <source>
        <dbReference type="ARBA" id="ARBA00022806"/>
    </source>
</evidence>
<dbReference type="InterPro" id="IPR006164">
    <property type="entry name" value="DNA_bd_Ku70/Ku80"/>
</dbReference>
<evidence type="ECO:0000256" key="10">
    <source>
        <dbReference type="ARBA" id="ARBA00023242"/>
    </source>
</evidence>
<evidence type="ECO:0000256" key="4">
    <source>
        <dbReference type="ARBA" id="ARBA00022801"/>
    </source>
</evidence>
<comment type="subcellular location">
    <subcellularLocation>
        <location evidence="1">Nucleus</location>
    </subcellularLocation>
</comment>
<dbReference type="GO" id="GO:0006303">
    <property type="term" value="P:double-strand break repair via nonhomologous end joining"/>
    <property type="evidence" value="ECO:0007669"/>
    <property type="project" value="InterPro"/>
</dbReference>
<keyword evidence="5" id="KW-0347">Helicase</keyword>
<dbReference type="SMART" id="SM00559">
    <property type="entry name" value="Ku78"/>
    <property type="match status" value="1"/>
</dbReference>
<evidence type="ECO:0000256" key="2">
    <source>
        <dbReference type="ARBA" id="ARBA00022741"/>
    </source>
</evidence>
<evidence type="ECO:0000256" key="6">
    <source>
        <dbReference type="ARBA" id="ARBA00022840"/>
    </source>
</evidence>
<evidence type="ECO:0000313" key="13">
    <source>
        <dbReference type="Proteomes" id="UP001353858"/>
    </source>
</evidence>
<evidence type="ECO:0000313" key="12">
    <source>
        <dbReference type="EMBL" id="KAK4873222.1"/>
    </source>
</evidence>
<keyword evidence="3" id="KW-0227">DNA damage</keyword>
<dbReference type="PANTHER" id="PTHR12604">
    <property type="entry name" value="KU AUTOANTIGEN DNA HELICASE"/>
    <property type="match status" value="1"/>
</dbReference>
<dbReference type="GO" id="GO:0043564">
    <property type="term" value="C:Ku70:Ku80 complex"/>
    <property type="evidence" value="ECO:0007669"/>
    <property type="project" value="TreeGrafter"/>
</dbReference>
<feature type="domain" description="Ku" evidence="11">
    <location>
        <begin position="277"/>
        <end position="408"/>
    </location>
</feature>
<dbReference type="EMBL" id="JARPUR010000007">
    <property type="protein sequence ID" value="KAK4873222.1"/>
    <property type="molecule type" value="Genomic_DNA"/>
</dbReference>
<evidence type="ECO:0000256" key="3">
    <source>
        <dbReference type="ARBA" id="ARBA00022763"/>
    </source>
</evidence>
<keyword evidence="2" id="KW-0547">Nucleotide-binding</keyword>
<dbReference type="Gene3D" id="3.40.50.410">
    <property type="entry name" value="von Willebrand factor, type A domain"/>
    <property type="match status" value="1"/>
</dbReference>
<sequence>MPAPVKKNASVILYDVNCKPEFQKAAKNCLLNIFGCKWFSDSKDCTKLVLVNTQESNNQLHTKFGQAPHISEATDVIQYDPNLVNPHLEDAKTGQSDWLVALAVAIEELKDNYTEDKGVMTLQILFITDFSSPVKELKEKRVNFIISNLNTLNIFLYIIGPEVKVPTQMFTVEDVRRWAKDIEFVNDGNDNQLRVVQQIVKNTKNSVVCDLSLGQDLFLNYRNYWGLQAWQVPLSAGTSVTFPTVTTRFLRAVAPPKIKAEKLVKTPWKWVLIDDVMIEVPYDNVIGGVVRHGKFVPLPSDVEKNFKYYGERAFKIIGFTDRRNVSEIYTCGDGSSCVQSDSKSFGLLLNTLFKKNMCAIARKIYMKNCKPKLVALLPEPEENLFILVEMPYKENISFKINEQEAREAPTIDKPSVKEVYDFLSTLDITNEENISENSPLKFPLAPTLMTPTRLNQINKSLLKKYMGDDFNPEDNTNLQVNDGVMPYLQLCPPRAAAETTSS</sequence>
<dbReference type="GO" id="GO:0042162">
    <property type="term" value="F:telomeric DNA binding"/>
    <property type="evidence" value="ECO:0007669"/>
    <property type="project" value="TreeGrafter"/>
</dbReference>
<dbReference type="GO" id="GO:0016787">
    <property type="term" value="F:hydrolase activity"/>
    <property type="evidence" value="ECO:0007669"/>
    <property type="project" value="UniProtKB-KW"/>
</dbReference>
<keyword evidence="10" id="KW-0539">Nucleus</keyword>
<evidence type="ECO:0000259" key="11">
    <source>
        <dbReference type="SMART" id="SM00559"/>
    </source>
</evidence>
<keyword evidence="7" id="KW-0238">DNA-binding</keyword>
<dbReference type="GO" id="GO:0005524">
    <property type="term" value="F:ATP binding"/>
    <property type="evidence" value="ECO:0007669"/>
    <property type="project" value="UniProtKB-KW"/>
</dbReference>
<dbReference type="PANTHER" id="PTHR12604:SF4">
    <property type="entry name" value="X-RAY REPAIR CROSS-COMPLEMENTING PROTEIN 5"/>
    <property type="match status" value="1"/>
</dbReference>
<dbReference type="SUPFAM" id="SSF53300">
    <property type="entry name" value="vWA-like"/>
    <property type="match status" value="1"/>
</dbReference>
<dbReference type="GO" id="GO:0006310">
    <property type="term" value="P:DNA recombination"/>
    <property type="evidence" value="ECO:0007669"/>
    <property type="project" value="UniProtKB-KW"/>
</dbReference>
<name>A0AAN7NYU1_9COLE</name>
<dbReference type="Proteomes" id="UP001353858">
    <property type="component" value="Unassembled WGS sequence"/>
</dbReference>
<protein>
    <recommendedName>
        <fullName evidence="11">Ku domain-containing protein</fullName>
    </recommendedName>
</protein>
<dbReference type="InterPro" id="IPR036465">
    <property type="entry name" value="vWFA_dom_sf"/>
</dbReference>
<accession>A0AAN7NYU1</accession>
<keyword evidence="9" id="KW-0234">DNA repair</keyword>
<keyword evidence="8" id="KW-0233">DNA recombination</keyword>
<gene>
    <name evidence="12" type="ORF">RN001_015251</name>
</gene>
<evidence type="ECO:0000256" key="7">
    <source>
        <dbReference type="ARBA" id="ARBA00023125"/>
    </source>
</evidence>
<organism evidence="12 13">
    <name type="scientific">Aquatica leii</name>
    <dbReference type="NCBI Taxonomy" id="1421715"/>
    <lineage>
        <taxon>Eukaryota</taxon>
        <taxon>Metazoa</taxon>
        <taxon>Ecdysozoa</taxon>
        <taxon>Arthropoda</taxon>
        <taxon>Hexapoda</taxon>
        <taxon>Insecta</taxon>
        <taxon>Pterygota</taxon>
        <taxon>Neoptera</taxon>
        <taxon>Endopterygota</taxon>
        <taxon>Coleoptera</taxon>
        <taxon>Polyphaga</taxon>
        <taxon>Elateriformia</taxon>
        <taxon>Elateroidea</taxon>
        <taxon>Lampyridae</taxon>
        <taxon>Luciolinae</taxon>
        <taxon>Aquatica</taxon>
    </lineage>
</organism>
<evidence type="ECO:0000256" key="1">
    <source>
        <dbReference type="ARBA" id="ARBA00004123"/>
    </source>
</evidence>
<keyword evidence="13" id="KW-1185">Reference proteome</keyword>
<keyword evidence="4" id="KW-0378">Hydrolase</keyword>
<comment type="caution">
    <text evidence="12">The sequence shown here is derived from an EMBL/GenBank/DDBJ whole genome shotgun (WGS) entry which is preliminary data.</text>
</comment>
<dbReference type="GO" id="GO:0003690">
    <property type="term" value="F:double-stranded DNA binding"/>
    <property type="evidence" value="ECO:0007669"/>
    <property type="project" value="TreeGrafter"/>
</dbReference>
<dbReference type="Pfam" id="PF02735">
    <property type="entry name" value="Ku"/>
    <property type="match status" value="1"/>
</dbReference>
<dbReference type="AlphaFoldDB" id="A0AAN7NYU1"/>